<reference evidence="1" key="1">
    <citation type="journal article" date="2012" name="Proc. Natl. Acad. Sci. U.S.A.">
        <title>Antigenic diversity is generated by distinct evolutionary mechanisms in African trypanosome species.</title>
        <authorList>
            <person name="Jackson A.P."/>
            <person name="Berry A."/>
            <person name="Aslett M."/>
            <person name="Allison H.C."/>
            <person name="Burton P."/>
            <person name="Vavrova-Anderson J."/>
            <person name="Brown R."/>
            <person name="Browne H."/>
            <person name="Corton N."/>
            <person name="Hauser H."/>
            <person name="Gamble J."/>
            <person name="Gilderthorp R."/>
            <person name="Marcello L."/>
            <person name="McQuillan J."/>
            <person name="Otto T.D."/>
            <person name="Quail M.A."/>
            <person name="Sanders M.J."/>
            <person name="van Tonder A."/>
            <person name="Ginger M.L."/>
            <person name="Field M.C."/>
            <person name="Barry J.D."/>
            <person name="Hertz-Fowler C."/>
            <person name="Berriman M."/>
        </authorList>
    </citation>
    <scope>NUCLEOTIDE SEQUENCE</scope>
    <source>
        <strain evidence="1">IL3000</strain>
    </source>
</reference>
<name>G0ULN3_TRYCI</name>
<gene>
    <name evidence="1" type="ORF">TCIL3000_4_3980</name>
</gene>
<dbReference type="AlphaFoldDB" id="G0ULN3"/>
<protein>
    <submittedName>
        <fullName evidence="1">Uncharacterized protein</fullName>
    </submittedName>
</protein>
<evidence type="ECO:0000313" key="1">
    <source>
        <dbReference type="EMBL" id="CCC90288.1"/>
    </source>
</evidence>
<organism evidence="1">
    <name type="scientific">Trypanosoma congolense (strain IL3000)</name>
    <dbReference type="NCBI Taxonomy" id="1068625"/>
    <lineage>
        <taxon>Eukaryota</taxon>
        <taxon>Discoba</taxon>
        <taxon>Euglenozoa</taxon>
        <taxon>Kinetoplastea</taxon>
        <taxon>Metakinetoplastina</taxon>
        <taxon>Trypanosomatida</taxon>
        <taxon>Trypanosomatidae</taxon>
        <taxon>Trypanosoma</taxon>
        <taxon>Nannomonas</taxon>
    </lineage>
</organism>
<dbReference type="VEuPathDB" id="TriTrypDB:TcIL3000_4_3980"/>
<accession>G0ULN3</accession>
<sequence>MSADPEVPVDPNRRSGGHVVRNMIYQHSSNHEIEIVTGWKDQGIREYNQKLVPPGQLKVSPRHPCYDLNGILVQCSLKCPEEMRLAGRVAICNPERKDLMKCLARNKAWKEGPPLPWYKLW</sequence>
<dbReference type="EMBL" id="HE575317">
    <property type="protein sequence ID" value="CCC90288.1"/>
    <property type="molecule type" value="Genomic_DNA"/>
</dbReference>
<proteinExistence type="predicted"/>